<proteinExistence type="predicted"/>
<keyword evidence="3" id="KW-1185">Reference proteome</keyword>
<sequence length="69" mass="8138">MDVKKVLRYTWQGISFLLILYGLYLLFLLFLDTFLRVLPGLAYPLSFLLTLGLLAFVVLYWIKNKRLPL</sequence>
<gene>
    <name evidence="2" type="ORF">SAMN05444391_1454</name>
</gene>
<dbReference type="Proteomes" id="UP000189810">
    <property type="component" value="Chromosome I"/>
</dbReference>
<evidence type="ECO:0000313" key="2">
    <source>
        <dbReference type="EMBL" id="SHK56122.1"/>
    </source>
</evidence>
<organism evidence="2 3">
    <name type="scientific">Thermocrinis minervae</name>
    <dbReference type="NCBI Taxonomy" id="381751"/>
    <lineage>
        <taxon>Bacteria</taxon>
        <taxon>Pseudomonadati</taxon>
        <taxon>Aquificota</taxon>
        <taxon>Aquificia</taxon>
        <taxon>Aquificales</taxon>
        <taxon>Aquificaceae</taxon>
        <taxon>Thermocrinis</taxon>
    </lineage>
</organism>
<reference evidence="2" key="1">
    <citation type="submission" date="2016-11" db="EMBL/GenBank/DDBJ databases">
        <authorList>
            <person name="Jaros S."/>
            <person name="Januszkiewicz K."/>
            <person name="Wedrychowicz H."/>
        </authorList>
    </citation>
    <scope>NUCLEOTIDE SEQUENCE [LARGE SCALE GENOMIC DNA]</scope>
    <source>
        <strain evidence="2">DSM 19557</strain>
    </source>
</reference>
<dbReference type="RefSeq" id="WP_079654534.1">
    <property type="nucleotide sequence ID" value="NZ_LT670846.1"/>
</dbReference>
<dbReference type="EMBL" id="LT670846">
    <property type="protein sequence ID" value="SHK56122.1"/>
    <property type="molecule type" value="Genomic_DNA"/>
</dbReference>
<accession>A0A1M6TGG2</accession>
<protein>
    <submittedName>
        <fullName evidence="2">Uncharacterized protein</fullName>
    </submittedName>
</protein>
<name>A0A1M6TGG2_9AQUI</name>
<dbReference type="STRING" id="381751.SAMN05444391_1454"/>
<keyword evidence="1" id="KW-0812">Transmembrane</keyword>
<dbReference type="AlphaFoldDB" id="A0A1M6TGG2"/>
<keyword evidence="1" id="KW-1133">Transmembrane helix</keyword>
<keyword evidence="1" id="KW-0472">Membrane</keyword>
<evidence type="ECO:0000313" key="3">
    <source>
        <dbReference type="Proteomes" id="UP000189810"/>
    </source>
</evidence>
<feature type="transmembrane region" description="Helical" evidence="1">
    <location>
        <begin position="12"/>
        <end position="35"/>
    </location>
</feature>
<feature type="transmembrane region" description="Helical" evidence="1">
    <location>
        <begin position="41"/>
        <end position="62"/>
    </location>
</feature>
<evidence type="ECO:0000256" key="1">
    <source>
        <dbReference type="SAM" id="Phobius"/>
    </source>
</evidence>